<reference evidence="1 2" key="1">
    <citation type="journal article" date="2013" name="PLoS ONE">
        <title>Assembly-driven community genomics of a hypersaline microbial ecosystem.</title>
        <authorList>
            <person name="Podell S."/>
            <person name="Ugalde J.A."/>
            <person name="Narasingarao P."/>
            <person name="Banfield J.F."/>
            <person name="Heidelberg K.B."/>
            <person name="Allen E.E."/>
        </authorList>
    </citation>
    <scope>NUCLEOTIDE SEQUENCE [LARGE SCALE GENOMIC DNA]</scope>
    <source>
        <strain evidence="2">J07HQW1</strain>
    </source>
</reference>
<sequence length="47" mass="5694">MNMPISISIYNEIAIIIQYYEIITNAHDYLYDPIPILINKIWFIEYN</sequence>
<evidence type="ECO:0000313" key="2">
    <source>
        <dbReference type="Proteomes" id="UP000030649"/>
    </source>
</evidence>
<organism evidence="1 2">
    <name type="scientific">Haloquadratum walsbyi J07HQW1</name>
    <dbReference type="NCBI Taxonomy" id="1238424"/>
    <lineage>
        <taxon>Archaea</taxon>
        <taxon>Methanobacteriati</taxon>
        <taxon>Methanobacteriota</taxon>
        <taxon>Stenosarchaea group</taxon>
        <taxon>Halobacteria</taxon>
        <taxon>Halobacteriales</taxon>
        <taxon>Haloferacaceae</taxon>
        <taxon>Haloquadratum</taxon>
    </lineage>
</organism>
<dbReference type="HOGENOM" id="CLU_3163056_0_0_2"/>
<name>U1MPW7_9EURY</name>
<proteinExistence type="predicted"/>
<dbReference type="STRING" id="1238424.J07HQW1_02058"/>
<evidence type="ECO:0000313" key="1">
    <source>
        <dbReference type="EMBL" id="ERG92024.1"/>
    </source>
</evidence>
<accession>U1MPW7</accession>
<dbReference type="AlphaFoldDB" id="U1MPW7"/>
<gene>
    <name evidence="1" type="ORF">J07HQW1_02058</name>
</gene>
<dbReference type="EMBL" id="KE356560">
    <property type="protein sequence ID" value="ERG92024.1"/>
    <property type="molecule type" value="Genomic_DNA"/>
</dbReference>
<dbReference type="Proteomes" id="UP000030649">
    <property type="component" value="Unassembled WGS sequence"/>
</dbReference>
<protein>
    <submittedName>
        <fullName evidence="1">Uncharacterized protein</fullName>
    </submittedName>
</protein>